<dbReference type="Proteomes" id="UP000784294">
    <property type="component" value="Unassembled WGS sequence"/>
</dbReference>
<accession>A0A3S5AM16</accession>
<protein>
    <recommendedName>
        <fullName evidence="4">Fibronectin type-III domain-containing protein</fullName>
    </recommendedName>
</protein>
<keyword evidence="3" id="KW-1185">Reference proteome</keyword>
<gene>
    <name evidence="2" type="ORF">PXEA_LOCUS33722</name>
</gene>
<comment type="caution">
    <text evidence="2">The sequence shown here is derived from an EMBL/GenBank/DDBJ whole genome shotgun (WGS) entry which is preliminary data.</text>
</comment>
<evidence type="ECO:0000313" key="2">
    <source>
        <dbReference type="EMBL" id="VEL40282.1"/>
    </source>
</evidence>
<evidence type="ECO:0000256" key="1">
    <source>
        <dbReference type="SAM" id="MobiDB-lite"/>
    </source>
</evidence>
<dbReference type="InterPro" id="IPR036116">
    <property type="entry name" value="FN3_sf"/>
</dbReference>
<reference evidence="2" key="1">
    <citation type="submission" date="2018-11" db="EMBL/GenBank/DDBJ databases">
        <authorList>
            <consortium name="Pathogen Informatics"/>
        </authorList>
    </citation>
    <scope>NUCLEOTIDE SEQUENCE</scope>
</reference>
<dbReference type="SUPFAM" id="SSF49265">
    <property type="entry name" value="Fibronectin type III"/>
    <property type="match status" value="1"/>
</dbReference>
<sequence>MTKLISSTPTGSALFSALIHTKTNLFLTTSSTRLCLPIQSAHNGPILGSTSPHSSLGVLRPYSAYRFALEPITLEAAVQSLPSSSPSATTQSASRILVFPPISHGPSSSQFDSQQSTLTRAPKSTRTVRPQAPNGARGGGDVLKNLFHLTPEAIPGLPTRLRLVWKARNLAHLIWCPPELRNGPIMSYRLFIFQVHTSLVPSLQAEFAII</sequence>
<name>A0A3S5AM16_9PLAT</name>
<feature type="region of interest" description="Disordered" evidence="1">
    <location>
        <begin position="105"/>
        <end position="140"/>
    </location>
</feature>
<dbReference type="EMBL" id="CAAALY010264322">
    <property type="protein sequence ID" value="VEL40282.1"/>
    <property type="molecule type" value="Genomic_DNA"/>
</dbReference>
<dbReference type="AlphaFoldDB" id="A0A3S5AM16"/>
<feature type="compositionally biased region" description="Polar residues" evidence="1">
    <location>
        <begin position="105"/>
        <end position="128"/>
    </location>
</feature>
<proteinExistence type="predicted"/>
<evidence type="ECO:0000313" key="3">
    <source>
        <dbReference type="Proteomes" id="UP000784294"/>
    </source>
</evidence>
<evidence type="ECO:0008006" key="4">
    <source>
        <dbReference type="Google" id="ProtNLM"/>
    </source>
</evidence>
<organism evidence="2 3">
    <name type="scientific">Protopolystoma xenopodis</name>
    <dbReference type="NCBI Taxonomy" id="117903"/>
    <lineage>
        <taxon>Eukaryota</taxon>
        <taxon>Metazoa</taxon>
        <taxon>Spiralia</taxon>
        <taxon>Lophotrochozoa</taxon>
        <taxon>Platyhelminthes</taxon>
        <taxon>Monogenea</taxon>
        <taxon>Polyopisthocotylea</taxon>
        <taxon>Polystomatidea</taxon>
        <taxon>Polystomatidae</taxon>
        <taxon>Protopolystoma</taxon>
    </lineage>
</organism>